<evidence type="ECO:0000256" key="2">
    <source>
        <dbReference type="ARBA" id="ARBA00023125"/>
    </source>
</evidence>
<protein>
    <submittedName>
        <fullName evidence="5">AraC family transcriptional regulator</fullName>
    </submittedName>
</protein>
<dbReference type="AlphaFoldDB" id="A0A9D2S3K1"/>
<keyword evidence="3" id="KW-0804">Transcription</keyword>
<dbReference type="SUPFAM" id="SSF46689">
    <property type="entry name" value="Homeodomain-like"/>
    <property type="match status" value="2"/>
</dbReference>
<comment type="caution">
    <text evidence="5">The sequence shown here is derived from an EMBL/GenBank/DDBJ whole genome shotgun (WGS) entry which is preliminary data.</text>
</comment>
<sequence>MPAKREAPTLRVGEILLAAAAEWRTGTTMAERVCEGWQLVYVLDGTVEESTDGKPQLLRTGRFLFHQPLERAAMRAVGEVPPEVLRLEFEADGTLLEQFRRRSAPAAAAERNCLRLLAGAVREGWTLPAEPAAGDLPARRGDPPLGVGRLQVLYLEEFLWLLARRLGRARRPGPRARAEQKQVALVEGARLYFAENLDREPTLDEICRAVGCSKPLLQQAFRARTGRTVRDYFIRFKIEQAGALLAQGYPPGEVARMLGYASQSYFSQRFRALTGQTPTAYRRAPKPLHLCGG</sequence>
<dbReference type="Proteomes" id="UP000886803">
    <property type="component" value="Unassembled WGS sequence"/>
</dbReference>
<dbReference type="InterPro" id="IPR020449">
    <property type="entry name" value="Tscrpt_reg_AraC-type_HTH"/>
</dbReference>
<dbReference type="GO" id="GO:0043565">
    <property type="term" value="F:sequence-specific DNA binding"/>
    <property type="evidence" value="ECO:0007669"/>
    <property type="project" value="InterPro"/>
</dbReference>
<reference evidence="5" key="2">
    <citation type="submission" date="2021-04" db="EMBL/GenBank/DDBJ databases">
        <authorList>
            <person name="Gilroy R."/>
        </authorList>
    </citation>
    <scope>NUCLEOTIDE SEQUENCE</scope>
    <source>
        <strain evidence="5">ChiBcec8-13705</strain>
    </source>
</reference>
<dbReference type="Pfam" id="PF12833">
    <property type="entry name" value="HTH_18"/>
    <property type="match status" value="1"/>
</dbReference>
<dbReference type="InterPro" id="IPR050204">
    <property type="entry name" value="AraC_XylS_family_regulators"/>
</dbReference>
<dbReference type="PANTHER" id="PTHR46796">
    <property type="entry name" value="HTH-TYPE TRANSCRIPTIONAL ACTIVATOR RHAS-RELATED"/>
    <property type="match status" value="1"/>
</dbReference>
<evidence type="ECO:0000313" key="6">
    <source>
        <dbReference type="Proteomes" id="UP000886803"/>
    </source>
</evidence>
<keyword evidence="2" id="KW-0238">DNA-binding</keyword>
<evidence type="ECO:0000259" key="4">
    <source>
        <dbReference type="PROSITE" id="PS01124"/>
    </source>
</evidence>
<dbReference type="EMBL" id="DWYG01000030">
    <property type="protein sequence ID" value="HJB41390.1"/>
    <property type="molecule type" value="Genomic_DNA"/>
</dbReference>
<evidence type="ECO:0000256" key="1">
    <source>
        <dbReference type="ARBA" id="ARBA00023015"/>
    </source>
</evidence>
<evidence type="ECO:0000313" key="5">
    <source>
        <dbReference type="EMBL" id="HJB41390.1"/>
    </source>
</evidence>
<dbReference type="SMART" id="SM00342">
    <property type="entry name" value="HTH_ARAC"/>
    <property type="match status" value="1"/>
</dbReference>
<dbReference type="Gene3D" id="1.10.10.60">
    <property type="entry name" value="Homeodomain-like"/>
    <property type="match status" value="1"/>
</dbReference>
<accession>A0A9D2S3K1</accession>
<dbReference type="PROSITE" id="PS01124">
    <property type="entry name" value="HTH_ARAC_FAMILY_2"/>
    <property type="match status" value="1"/>
</dbReference>
<evidence type="ECO:0000256" key="3">
    <source>
        <dbReference type="ARBA" id="ARBA00023163"/>
    </source>
</evidence>
<dbReference type="GO" id="GO:0003700">
    <property type="term" value="F:DNA-binding transcription factor activity"/>
    <property type="evidence" value="ECO:0007669"/>
    <property type="project" value="InterPro"/>
</dbReference>
<reference evidence="5" key="1">
    <citation type="journal article" date="2021" name="PeerJ">
        <title>Extensive microbial diversity within the chicken gut microbiome revealed by metagenomics and culture.</title>
        <authorList>
            <person name="Gilroy R."/>
            <person name="Ravi A."/>
            <person name="Getino M."/>
            <person name="Pursley I."/>
            <person name="Horton D.L."/>
            <person name="Alikhan N.F."/>
            <person name="Baker D."/>
            <person name="Gharbi K."/>
            <person name="Hall N."/>
            <person name="Watson M."/>
            <person name="Adriaenssens E.M."/>
            <person name="Foster-Nyarko E."/>
            <person name="Jarju S."/>
            <person name="Secka A."/>
            <person name="Antonio M."/>
            <person name="Oren A."/>
            <person name="Chaudhuri R.R."/>
            <person name="La Ragione R."/>
            <person name="Hildebrand F."/>
            <person name="Pallen M.J."/>
        </authorList>
    </citation>
    <scope>NUCLEOTIDE SEQUENCE</scope>
    <source>
        <strain evidence="5">ChiBcec8-13705</strain>
    </source>
</reference>
<dbReference type="PRINTS" id="PR00032">
    <property type="entry name" value="HTHARAC"/>
</dbReference>
<name>A0A9D2S3K1_9FIRM</name>
<keyword evidence="1" id="KW-0805">Transcription regulation</keyword>
<dbReference type="InterPro" id="IPR009057">
    <property type="entry name" value="Homeodomain-like_sf"/>
</dbReference>
<proteinExistence type="predicted"/>
<gene>
    <name evidence="5" type="ORF">H9945_02725</name>
</gene>
<organism evidence="5 6">
    <name type="scientific">Candidatus Gemmiger avicola</name>
    <dbReference type="NCBI Taxonomy" id="2838605"/>
    <lineage>
        <taxon>Bacteria</taxon>
        <taxon>Bacillati</taxon>
        <taxon>Bacillota</taxon>
        <taxon>Clostridia</taxon>
        <taxon>Eubacteriales</taxon>
        <taxon>Gemmiger</taxon>
    </lineage>
</organism>
<dbReference type="InterPro" id="IPR018060">
    <property type="entry name" value="HTH_AraC"/>
</dbReference>
<feature type="domain" description="HTH araC/xylS-type" evidence="4">
    <location>
        <begin position="187"/>
        <end position="284"/>
    </location>
</feature>